<dbReference type="InterPro" id="IPR029068">
    <property type="entry name" value="Glyas_Bleomycin-R_OHBP_Dase"/>
</dbReference>
<dbReference type="Gene3D" id="3.10.180.10">
    <property type="entry name" value="2,3-Dihydroxybiphenyl 1,2-Dioxygenase, domain 1"/>
    <property type="match status" value="2"/>
</dbReference>
<dbReference type="SUPFAM" id="SSF54593">
    <property type="entry name" value="Glyoxalase/Bleomycin resistance protein/Dihydroxybiphenyl dioxygenase"/>
    <property type="match status" value="2"/>
</dbReference>
<feature type="region of interest" description="Disordered" evidence="4">
    <location>
        <begin position="38"/>
        <end position="57"/>
    </location>
</feature>
<keyword evidence="3" id="KW-0046">Antibiotic resistance</keyword>
<dbReference type="InterPro" id="IPR004360">
    <property type="entry name" value="Glyas_Fos-R_dOase_dom"/>
</dbReference>
<comment type="similarity">
    <text evidence="1">Belongs to the bleomycin resistance protein family.</text>
</comment>
<name>A0A1B1NGJ6_9MICO</name>
<dbReference type="InterPro" id="IPR041581">
    <property type="entry name" value="Glyoxalase_6"/>
</dbReference>
<feature type="domain" description="VOC" evidence="5">
    <location>
        <begin position="136"/>
        <end position="250"/>
    </location>
</feature>
<evidence type="ECO:0000313" key="7">
    <source>
        <dbReference type="Proteomes" id="UP000092482"/>
    </source>
</evidence>
<gene>
    <name evidence="6" type="ORF">SGUI_3152</name>
</gene>
<dbReference type="CDD" id="cd06587">
    <property type="entry name" value="VOC"/>
    <property type="match status" value="1"/>
</dbReference>
<evidence type="ECO:0000256" key="1">
    <source>
        <dbReference type="ARBA" id="ARBA00011051"/>
    </source>
</evidence>
<dbReference type="PATRIC" id="fig|1758689.4.peg.3281"/>
<dbReference type="PANTHER" id="PTHR35908">
    <property type="entry name" value="HYPOTHETICAL FUSION PROTEIN"/>
    <property type="match status" value="1"/>
</dbReference>
<evidence type="ECO:0000256" key="4">
    <source>
        <dbReference type="SAM" id="MobiDB-lite"/>
    </source>
</evidence>
<dbReference type="EMBL" id="CP014989">
    <property type="protein sequence ID" value="ANS80548.1"/>
    <property type="molecule type" value="Genomic_DNA"/>
</dbReference>
<accession>A0A1B1NGJ6</accession>
<dbReference type="Proteomes" id="UP000092482">
    <property type="component" value="Chromosome"/>
</dbReference>
<organism evidence="6 7">
    <name type="scientific">Serinicoccus hydrothermalis</name>
    <dbReference type="NCBI Taxonomy" id="1758689"/>
    <lineage>
        <taxon>Bacteria</taxon>
        <taxon>Bacillati</taxon>
        <taxon>Actinomycetota</taxon>
        <taxon>Actinomycetes</taxon>
        <taxon>Micrococcales</taxon>
        <taxon>Ornithinimicrobiaceae</taxon>
        <taxon>Serinicoccus</taxon>
    </lineage>
</organism>
<evidence type="ECO:0000313" key="6">
    <source>
        <dbReference type="EMBL" id="ANS80548.1"/>
    </source>
</evidence>
<sequence length="252" mass="27023">MATVRLYNTVFDCEDALALSRFWADVLGWDLRQQEPGWATVGDPDGPQRLGFGPVPEGKSVKNRVHVDLLPEQGVSREAERARLEGLGARLLQTVTEDGHVAHDLMADPEGNEFCLLEPYPGYFEAEDPAQDAGPGLRSAAAIFPVRDLGAAIAHYAALGFEVHAYEGDAAYAFAERDGVALHLAGVDDVRPGSNLSAVYLYVADADALHAEWAAAGVGGRLHEPMDTDYGLREGAHVDPDGNLLRFGSATT</sequence>
<proteinExistence type="inferred from homology"/>
<dbReference type="AlphaFoldDB" id="A0A1B1NGJ6"/>
<evidence type="ECO:0000259" key="5">
    <source>
        <dbReference type="PROSITE" id="PS51819"/>
    </source>
</evidence>
<dbReference type="GO" id="GO:0046677">
    <property type="term" value="P:response to antibiotic"/>
    <property type="evidence" value="ECO:0007669"/>
    <property type="project" value="UniProtKB-KW"/>
</dbReference>
<reference evidence="6 7" key="1">
    <citation type="submission" date="2016-03" db="EMBL/GenBank/DDBJ databases">
        <title>Shallow-sea hydrothermal system.</title>
        <authorList>
            <person name="Tang K."/>
        </authorList>
    </citation>
    <scope>NUCLEOTIDE SEQUENCE [LARGE SCALE GENOMIC DNA]</scope>
    <source>
        <strain evidence="6 7">JLT9</strain>
    </source>
</reference>
<dbReference type="RefSeq" id="WP_202816589.1">
    <property type="nucleotide sequence ID" value="NZ_CP014989.1"/>
</dbReference>
<keyword evidence="7" id="KW-1185">Reference proteome</keyword>
<dbReference type="STRING" id="1758689.SGUI_3152"/>
<evidence type="ECO:0000256" key="3">
    <source>
        <dbReference type="ARBA" id="ARBA00023251"/>
    </source>
</evidence>
<dbReference type="Pfam" id="PF18029">
    <property type="entry name" value="Glyoxalase_6"/>
    <property type="match status" value="1"/>
</dbReference>
<dbReference type="CDD" id="cd08349">
    <property type="entry name" value="BLMA_like"/>
    <property type="match status" value="1"/>
</dbReference>
<dbReference type="PANTHER" id="PTHR35908:SF1">
    <property type="entry name" value="CONSERVED PROTEIN"/>
    <property type="match status" value="1"/>
</dbReference>
<evidence type="ECO:0000256" key="2">
    <source>
        <dbReference type="ARBA" id="ARBA00021572"/>
    </source>
</evidence>
<dbReference type="KEGG" id="serj:SGUI_3152"/>
<dbReference type="Pfam" id="PF00903">
    <property type="entry name" value="Glyoxalase"/>
    <property type="match status" value="1"/>
</dbReference>
<protein>
    <recommendedName>
        <fullName evidence="2">Bleomycin resistance protein</fullName>
    </recommendedName>
</protein>
<dbReference type="InterPro" id="IPR037523">
    <property type="entry name" value="VOC_core"/>
</dbReference>
<dbReference type="InterPro" id="IPR000335">
    <property type="entry name" value="Bleomycin-R"/>
</dbReference>
<dbReference type="PROSITE" id="PS51819">
    <property type="entry name" value="VOC"/>
    <property type="match status" value="1"/>
</dbReference>